<dbReference type="InterPro" id="IPR008965">
    <property type="entry name" value="CBM2/CBM3_carb-bd_dom_sf"/>
</dbReference>
<dbReference type="PROSITE" id="PS00018">
    <property type="entry name" value="EF_HAND_1"/>
    <property type="match status" value="1"/>
</dbReference>
<dbReference type="SMART" id="SM01081">
    <property type="entry name" value="CHB_HEX"/>
    <property type="match status" value="1"/>
</dbReference>
<feature type="domain" description="Chitobiase/beta-hexosaminidases N-terminal" evidence="9">
    <location>
        <begin position="82"/>
        <end position="245"/>
    </location>
</feature>
<dbReference type="SUPFAM" id="SSF55545">
    <property type="entry name" value="beta-N-acetylhexosaminidase-like domain"/>
    <property type="match status" value="1"/>
</dbReference>
<dbReference type="InterPro" id="IPR025705">
    <property type="entry name" value="Beta_hexosaminidase_sua/sub"/>
</dbReference>
<dbReference type="EMBL" id="CP000124">
    <property type="protein sequence ID" value="ABA48029.1"/>
    <property type="molecule type" value="Genomic_DNA"/>
</dbReference>
<evidence type="ECO:0000256" key="1">
    <source>
        <dbReference type="ARBA" id="ARBA00001231"/>
    </source>
</evidence>
<dbReference type="InterPro" id="IPR017853">
    <property type="entry name" value="GH"/>
</dbReference>
<gene>
    <name evidence="10" type="primary">bcc1</name>
    <name evidence="10" type="ordered locus">BURPS1710b_0725</name>
</gene>
<dbReference type="InterPro" id="IPR029018">
    <property type="entry name" value="Hex-like_dom2"/>
</dbReference>
<dbReference type="KEGG" id="bpm:BURPS1710b_0725"/>
<evidence type="ECO:0000256" key="6">
    <source>
        <dbReference type="ARBA" id="ARBA00030512"/>
    </source>
</evidence>
<dbReference type="Proteomes" id="UP000002700">
    <property type="component" value="Chromosome I"/>
</dbReference>
<dbReference type="PANTHER" id="PTHR22600">
    <property type="entry name" value="BETA-HEXOSAMINIDASE"/>
    <property type="match status" value="1"/>
</dbReference>
<dbReference type="InterPro" id="IPR014756">
    <property type="entry name" value="Ig_E-set"/>
</dbReference>
<dbReference type="GO" id="GO:0016020">
    <property type="term" value="C:membrane"/>
    <property type="evidence" value="ECO:0007669"/>
    <property type="project" value="TreeGrafter"/>
</dbReference>
<dbReference type="Gene3D" id="3.30.379.10">
    <property type="entry name" value="Chitobiase/beta-hexosaminidase domain 2-like"/>
    <property type="match status" value="1"/>
</dbReference>
<dbReference type="AlphaFoldDB" id="Q3JWB3"/>
<comment type="catalytic activity">
    <reaction evidence="1">
        <text>Hydrolysis of terminal non-reducing N-acetyl-D-hexosamine residues in N-acetyl-beta-D-hexosaminides.</text>
        <dbReference type="EC" id="3.2.1.52"/>
    </reaction>
</comment>
<dbReference type="CAZy" id="GH20">
    <property type="family name" value="Glycoside Hydrolase Family 20"/>
</dbReference>
<dbReference type="SUPFAM" id="SSF81296">
    <property type="entry name" value="E set domains"/>
    <property type="match status" value="1"/>
</dbReference>
<dbReference type="GO" id="GO:0004563">
    <property type="term" value="F:beta-N-acetylhexosaminidase activity"/>
    <property type="evidence" value="ECO:0007669"/>
    <property type="project" value="UniProtKB-EC"/>
</dbReference>
<dbReference type="SUPFAM" id="SSF51445">
    <property type="entry name" value="(Trans)glycosidases"/>
    <property type="match status" value="1"/>
</dbReference>
<dbReference type="InterPro" id="IPR018247">
    <property type="entry name" value="EF_Hand_1_Ca_BS"/>
</dbReference>
<dbReference type="GO" id="GO:0005975">
    <property type="term" value="P:carbohydrate metabolic process"/>
    <property type="evidence" value="ECO:0007669"/>
    <property type="project" value="InterPro"/>
</dbReference>
<dbReference type="Gene3D" id="2.60.40.290">
    <property type="match status" value="1"/>
</dbReference>
<keyword evidence="5 10" id="KW-0326">Glycosidase</keyword>
<evidence type="ECO:0000256" key="3">
    <source>
        <dbReference type="ARBA" id="ARBA00012663"/>
    </source>
</evidence>
<evidence type="ECO:0000256" key="5">
    <source>
        <dbReference type="ARBA" id="ARBA00023295"/>
    </source>
</evidence>
<evidence type="ECO:0000256" key="7">
    <source>
        <dbReference type="ARBA" id="ARBA00033000"/>
    </source>
</evidence>
<evidence type="ECO:0000259" key="9">
    <source>
        <dbReference type="SMART" id="SM01081"/>
    </source>
</evidence>
<dbReference type="PRINTS" id="PR00738">
    <property type="entry name" value="GLHYDRLASE20"/>
</dbReference>
<evidence type="ECO:0000313" key="11">
    <source>
        <dbReference type="Proteomes" id="UP000002700"/>
    </source>
</evidence>
<feature type="active site" description="Proton donor" evidence="8">
    <location>
        <position position="569"/>
    </location>
</feature>
<accession>Q3JWB3</accession>
<dbReference type="Pfam" id="PF03173">
    <property type="entry name" value="CHB_HEX"/>
    <property type="match status" value="1"/>
</dbReference>
<dbReference type="Pfam" id="PF02838">
    <property type="entry name" value="Glyco_hydro_20b"/>
    <property type="match status" value="1"/>
</dbReference>
<dbReference type="InterPro" id="IPR015883">
    <property type="entry name" value="Glyco_hydro_20_cat"/>
</dbReference>
<comment type="similarity">
    <text evidence="2">Belongs to the glycosyl hydrolase 20 family.</text>
</comment>
<evidence type="ECO:0000256" key="8">
    <source>
        <dbReference type="PIRSR" id="PIRSR625705-1"/>
    </source>
</evidence>
<dbReference type="EnsemblBacteria" id="ABA48029">
    <property type="protein sequence ID" value="ABA48029"/>
    <property type="gene ID" value="BURPS1710b_0725"/>
</dbReference>
<evidence type="ECO:0000256" key="2">
    <source>
        <dbReference type="ARBA" id="ARBA00006285"/>
    </source>
</evidence>
<evidence type="ECO:0000256" key="4">
    <source>
        <dbReference type="ARBA" id="ARBA00022801"/>
    </source>
</evidence>
<dbReference type="GO" id="GO:0030247">
    <property type="term" value="F:polysaccharide binding"/>
    <property type="evidence" value="ECO:0007669"/>
    <property type="project" value="InterPro"/>
</dbReference>
<reference evidence="10 11" key="1">
    <citation type="submission" date="2005-09" db="EMBL/GenBank/DDBJ databases">
        <authorList>
            <person name="Woods D.E."/>
            <person name="Nierman W.C."/>
        </authorList>
    </citation>
    <scope>NUCLEOTIDE SEQUENCE [LARGE SCALE GENOMIC DNA]</scope>
    <source>
        <strain evidence="10 11">1710b</strain>
    </source>
</reference>
<dbReference type="InterPro" id="IPR015882">
    <property type="entry name" value="HEX_bac_N"/>
</dbReference>
<organism evidence="10 11">
    <name type="scientific">Burkholderia pseudomallei (strain 1710b)</name>
    <dbReference type="NCBI Taxonomy" id="320372"/>
    <lineage>
        <taxon>Bacteria</taxon>
        <taxon>Pseudomonadati</taxon>
        <taxon>Pseudomonadota</taxon>
        <taxon>Betaproteobacteria</taxon>
        <taxon>Burkholderiales</taxon>
        <taxon>Burkholderiaceae</taxon>
        <taxon>Burkholderia</taxon>
        <taxon>pseudomallei group</taxon>
    </lineage>
</organism>
<dbReference type="Gene3D" id="3.20.20.80">
    <property type="entry name" value="Glycosidases"/>
    <property type="match status" value="1"/>
</dbReference>
<dbReference type="GO" id="GO:0030203">
    <property type="term" value="P:glycosaminoglycan metabolic process"/>
    <property type="evidence" value="ECO:0007669"/>
    <property type="project" value="TreeGrafter"/>
</dbReference>
<dbReference type="SUPFAM" id="SSF49384">
    <property type="entry name" value="Carbohydrate-binding domain"/>
    <property type="match status" value="1"/>
</dbReference>
<dbReference type="InterPro" id="IPR004866">
    <property type="entry name" value="CHB/HEX_N_dom"/>
</dbReference>
<protein>
    <recommendedName>
        <fullName evidence="3">beta-N-acetylhexosaminidase</fullName>
        <ecNumber evidence="3">3.2.1.52</ecNumber>
    </recommendedName>
    <alternativeName>
        <fullName evidence="6">Beta-N-acetylhexosaminidase</fullName>
    </alternativeName>
    <alternativeName>
        <fullName evidence="7">N-acetyl-beta-glucosaminidase</fullName>
    </alternativeName>
</protein>
<dbReference type="Pfam" id="PF00728">
    <property type="entry name" value="Glyco_hydro_20"/>
    <property type="match status" value="1"/>
</dbReference>
<dbReference type="PANTHER" id="PTHR22600:SF57">
    <property type="entry name" value="BETA-N-ACETYLHEXOSAMINIDASE"/>
    <property type="match status" value="1"/>
</dbReference>
<proteinExistence type="inferred from homology"/>
<name>Q3JWB3_BURP1</name>
<sequence length="856" mass="93462">MKDPIAATYFHGVVSPFFCQGTPMNRISHSLCAALLAAATLLPTASRAQLPARPTAGAAAPATAAPVRPASTPAELAARLANGLAVRVAVDNNHAASAGVPCADLGADWASCATGRLILQNRGHSPLTDGGWKLYLHSIRRLLRIDRPGFTLRHLTGDLYELTPQPGTVRLAQGERIELPFVAEYWLRRYSDVIPRPYVVVDGAAPAVLRYDDTDDELRYVETLPADAQNNSPGNAPPAAAQPVANRALPSVKRQRALPGALDLRGVELTLPELPSAQVAALRERAGTLGLDGARVPVWGVVAPRRLPADIAVPGGYRLAIGPRGAFIEGADRAGLYYGVQTLFSLVPAGGATVPAMLIEDAPRFTHRGMHVDLARNFKPPATLRRLIDQMSAYKLNRLHLHLSDDEGWRIEIPGLPELTDVGARRCHDPSETRCLLPQLGSGPDDRSGGGYLTRDDYVALLRYAAERFVEVIPEIDMPAHSRAAVVSMEARYRRLHAAGREREANAYRLLDAQDTSNLLTVQFYDRRSDLNPCMPGALNFASKVIREIASMHADAQAPLRIWHFGGDEAKNILLGAGFQPLDGADPGKGRVDLAAQDKPWARSPACTALLRRGEIKSIDELPTRFAKQVSAIVNANGIGTMAAWQDGIKHASGPREFSTRHVMVSLWDTIFWGASDSARDLSAKGYRTVLALPDYLYFDFPYTRNPRERGYYWGSQATDEYKVFSLAPENLPQNAEVFGDRDGNPFEVTSAGAAPSIEGIQGQAWGEVMRNGQLLEYMVYPRLLALAERAWHKADWELPYAAGVRYKLGDTHHVDTAALERDWAGFATVLKQRELPKLERAGIGYRKPTFTLTGE</sequence>
<dbReference type="HOGENOM" id="CLU_007082_4_1_4"/>
<dbReference type="InterPro" id="IPR012291">
    <property type="entry name" value="CBM2_carb-bd_dom_sf"/>
</dbReference>
<dbReference type="EC" id="3.2.1.52" evidence="3"/>
<keyword evidence="4 10" id="KW-0378">Hydrolase</keyword>
<evidence type="ECO:0000313" key="10">
    <source>
        <dbReference type="EMBL" id="ABA48029.1"/>
    </source>
</evidence>